<keyword evidence="7 20" id="KW-0812">Transmembrane</keyword>
<dbReference type="EnsemblMetazoa" id="GPPI021845-RA">
    <property type="protein sequence ID" value="GPPI021845-PA"/>
    <property type="gene ID" value="GPPI021845"/>
</dbReference>
<evidence type="ECO:0000256" key="8">
    <source>
        <dbReference type="ARBA" id="ARBA00022723"/>
    </source>
</evidence>
<keyword evidence="8" id="KW-0479">Metal-binding</keyword>
<dbReference type="InterPro" id="IPR005797">
    <property type="entry name" value="Cyt_b/b6_N"/>
</dbReference>
<keyword evidence="5" id="KW-0349">Heme</keyword>
<dbReference type="GO" id="GO:0046872">
    <property type="term" value="F:metal ion binding"/>
    <property type="evidence" value="ECO:0007669"/>
    <property type="project" value="UniProtKB-KW"/>
</dbReference>
<keyword evidence="14" id="KW-0496">Mitochondrion</keyword>
<evidence type="ECO:0000256" key="6">
    <source>
        <dbReference type="ARBA" id="ARBA00022660"/>
    </source>
</evidence>
<evidence type="ECO:0000313" key="22">
    <source>
        <dbReference type="EnsemblMetazoa" id="GPPI021845-PA"/>
    </source>
</evidence>
<comment type="subcellular location">
    <subcellularLocation>
        <location evidence="2">Mitochondrion inner membrane</location>
        <topology evidence="2">Multi-pass membrane protein</topology>
    </subcellularLocation>
</comment>
<dbReference type="GO" id="GO:0016491">
    <property type="term" value="F:oxidoreductase activity"/>
    <property type="evidence" value="ECO:0007669"/>
    <property type="project" value="InterPro"/>
</dbReference>
<evidence type="ECO:0000313" key="23">
    <source>
        <dbReference type="Proteomes" id="UP000092460"/>
    </source>
</evidence>
<evidence type="ECO:0000256" key="14">
    <source>
        <dbReference type="ARBA" id="ARBA00023128"/>
    </source>
</evidence>
<evidence type="ECO:0000256" key="5">
    <source>
        <dbReference type="ARBA" id="ARBA00022617"/>
    </source>
</evidence>
<evidence type="ECO:0000256" key="10">
    <source>
        <dbReference type="ARBA" id="ARBA00022982"/>
    </source>
</evidence>
<dbReference type="Proteomes" id="UP000092460">
    <property type="component" value="Unassembled WGS sequence"/>
</dbReference>
<dbReference type="Pfam" id="PF00033">
    <property type="entry name" value="Cytochrome_B"/>
    <property type="match status" value="1"/>
</dbReference>
<evidence type="ECO:0000256" key="20">
    <source>
        <dbReference type="SAM" id="Phobius"/>
    </source>
</evidence>
<reference evidence="22" key="2">
    <citation type="submission" date="2020-05" db="UniProtKB">
        <authorList>
            <consortium name="EnsemblMetazoa"/>
        </authorList>
    </citation>
    <scope>IDENTIFICATION</scope>
    <source>
        <strain evidence="22">IAEA</strain>
    </source>
</reference>
<evidence type="ECO:0000256" key="4">
    <source>
        <dbReference type="ARBA" id="ARBA00022448"/>
    </source>
</evidence>
<evidence type="ECO:0000256" key="3">
    <source>
        <dbReference type="ARBA" id="ARBA00013531"/>
    </source>
</evidence>
<feature type="domain" description="Cytochrome b/b6 N-terminal region profile" evidence="21">
    <location>
        <begin position="1"/>
        <end position="55"/>
    </location>
</feature>
<dbReference type="GO" id="GO:0006122">
    <property type="term" value="P:mitochondrial electron transport, ubiquinol to cytochrome c"/>
    <property type="evidence" value="ECO:0007669"/>
    <property type="project" value="TreeGrafter"/>
</dbReference>
<dbReference type="InterPro" id="IPR027387">
    <property type="entry name" value="Cytb/b6-like_sf"/>
</dbReference>
<feature type="transmembrane region" description="Helical" evidence="20">
    <location>
        <begin position="35"/>
        <end position="53"/>
    </location>
</feature>
<organism evidence="22 23">
    <name type="scientific">Glossina palpalis gambiensis</name>
    <dbReference type="NCBI Taxonomy" id="67801"/>
    <lineage>
        <taxon>Eukaryota</taxon>
        <taxon>Metazoa</taxon>
        <taxon>Ecdysozoa</taxon>
        <taxon>Arthropoda</taxon>
        <taxon>Hexapoda</taxon>
        <taxon>Insecta</taxon>
        <taxon>Pterygota</taxon>
        <taxon>Neoptera</taxon>
        <taxon>Endopterygota</taxon>
        <taxon>Diptera</taxon>
        <taxon>Brachycera</taxon>
        <taxon>Muscomorpha</taxon>
        <taxon>Hippoboscoidea</taxon>
        <taxon>Glossinidae</taxon>
        <taxon>Glossina</taxon>
    </lineage>
</organism>
<keyword evidence="6" id="KW-0679">Respiratory chain</keyword>
<evidence type="ECO:0000256" key="12">
    <source>
        <dbReference type="ARBA" id="ARBA00023004"/>
    </source>
</evidence>
<proteinExistence type="predicted"/>
<accession>A0A1B0B832</accession>
<keyword evidence="11 20" id="KW-1133">Transmembrane helix</keyword>
<protein>
    <recommendedName>
        <fullName evidence="3">Cytochrome b</fullName>
    </recommendedName>
    <alternativeName>
        <fullName evidence="17">Complex III subunit 3</fullName>
    </alternativeName>
    <alternativeName>
        <fullName evidence="18">Complex III subunit III</fullName>
    </alternativeName>
    <alternativeName>
        <fullName evidence="16">Cytochrome b-c1 complex subunit 3</fullName>
    </alternativeName>
    <alternativeName>
        <fullName evidence="19">Ubiquinol-cytochrome-c reductase complex cytochrome b subunit</fullName>
    </alternativeName>
</protein>
<evidence type="ECO:0000256" key="2">
    <source>
        <dbReference type="ARBA" id="ARBA00004448"/>
    </source>
</evidence>
<evidence type="ECO:0000256" key="11">
    <source>
        <dbReference type="ARBA" id="ARBA00022989"/>
    </source>
</evidence>
<dbReference type="AlphaFoldDB" id="A0A1B0B832"/>
<dbReference type="VEuPathDB" id="VectorBase:GPPI021845"/>
<dbReference type="SUPFAM" id="SSF81342">
    <property type="entry name" value="Transmembrane di-heme cytochromes"/>
    <property type="match status" value="1"/>
</dbReference>
<reference evidence="23" key="1">
    <citation type="submission" date="2015-01" db="EMBL/GenBank/DDBJ databases">
        <authorList>
            <person name="Aksoy S."/>
            <person name="Warren W."/>
            <person name="Wilson R.K."/>
        </authorList>
    </citation>
    <scope>NUCLEOTIDE SEQUENCE [LARGE SCALE GENOMIC DNA]</scope>
    <source>
        <strain evidence="23">IAEA</strain>
    </source>
</reference>
<keyword evidence="10" id="KW-0249">Electron transport</keyword>
<dbReference type="EMBL" id="JXJN01009819">
    <property type="status" value="NOT_ANNOTATED_CDS"/>
    <property type="molecule type" value="Genomic_DNA"/>
</dbReference>
<dbReference type="GO" id="GO:0008121">
    <property type="term" value="F:quinol-cytochrome-c reductase activity"/>
    <property type="evidence" value="ECO:0007669"/>
    <property type="project" value="TreeGrafter"/>
</dbReference>
<keyword evidence="15 20" id="KW-0472">Membrane</keyword>
<evidence type="ECO:0000256" key="15">
    <source>
        <dbReference type="ARBA" id="ARBA00023136"/>
    </source>
</evidence>
<evidence type="ECO:0000256" key="16">
    <source>
        <dbReference type="ARBA" id="ARBA00029812"/>
    </source>
</evidence>
<keyword evidence="9" id="KW-0999">Mitochondrion inner membrane</keyword>
<dbReference type="PANTHER" id="PTHR19271:SF16">
    <property type="entry name" value="CYTOCHROME B"/>
    <property type="match status" value="1"/>
</dbReference>
<evidence type="ECO:0000256" key="9">
    <source>
        <dbReference type="ARBA" id="ARBA00022792"/>
    </source>
</evidence>
<dbReference type="STRING" id="67801.A0A1B0B832"/>
<dbReference type="EMBL" id="JXJN01009818">
    <property type="status" value="NOT_ANNOTATED_CDS"/>
    <property type="molecule type" value="Genomic_DNA"/>
</dbReference>
<keyword evidence="13" id="KW-0830">Ubiquinone</keyword>
<evidence type="ECO:0000256" key="13">
    <source>
        <dbReference type="ARBA" id="ARBA00023075"/>
    </source>
</evidence>
<keyword evidence="23" id="KW-1185">Reference proteome</keyword>
<keyword evidence="12" id="KW-0408">Iron</keyword>
<dbReference type="PANTHER" id="PTHR19271">
    <property type="entry name" value="CYTOCHROME B"/>
    <property type="match status" value="1"/>
</dbReference>
<evidence type="ECO:0000256" key="18">
    <source>
        <dbReference type="ARBA" id="ARBA00032600"/>
    </source>
</evidence>
<evidence type="ECO:0000256" key="1">
    <source>
        <dbReference type="ARBA" id="ARBA00002566"/>
    </source>
</evidence>
<comment type="function">
    <text evidence="1">Component of the ubiquinol-cytochrome c reductase complex (complex III or cytochrome b-c1 complex) that is part of the mitochondrial respiratory chain. The b-c1 complex mediates electron transfer from ubiquinol to cytochrome c. Contributes to the generation of a proton gradient across the mitochondrial membrane that is then used for ATP synthesis.</text>
</comment>
<dbReference type="InterPro" id="IPR016174">
    <property type="entry name" value="Di-haem_cyt_TM"/>
</dbReference>
<keyword evidence="4" id="KW-0813">Transport</keyword>
<evidence type="ECO:0000256" key="19">
    <source>
        <dbReference type="ARBA" id="ARBA00032818"/>
    </source>
</evidence>
<name>A0A1B0B832_9MUSC</name>
<evidence type="ECO:0000256" key="7">
    <source>
        <dbReference type="ARBA" id="ARBA00022692"/>
    </source>
</evidence>
<dbReference type="GO" id="GO:0005743">
    <property type="term" value="C:mitochondrial inner membrane"/>
    <property type="evidence" value="ECO:0007669"/>
    <property type="project" value="UniProtKB-SubCell"/>
</dbReference>
<sequence length="62" mass="7130">MHYTADINLVFNCVNHTSRDVKNEWLLRTLHANGASSFFICICLHIGRVLILINKSVIANYR</sequence>
<evidence type="ECO:0000259" key="21">
    <source>
        <dbReference type="Pfam" id="PF00033"/>
    </source>
</evidence>
<dbReference type="Gene3D" id="1.20.810.10">
    <property type="entry name" value="Cytochrome Bc1 Complex, Chain C"/>
    <property type="match status" value="1"/>
</dbReference>
<evidence type="ECO:0000256" key="17">
    <source>
        <dbReference type="ARBA" id="ARBA00031681"/>
    </source>
</evidence>